<keyword evidence="2" id="KW-0812">Transmembrane</keyword>
<reference evidence="3 4" key="1">
    <citation type="submission" date="2019-12" db="EMBL/GenBank/DDBJ databases">
        <authorList>
            <person name="Kun Z."/>
        </authorList>
    </citation>
    <scope>NUCLEOTIDE SEQUENCE [LARGE SCALE GENOMIC DNA]</scope>
    <source>
        <strain evidence="3 4">YIM 123512</strain>
    </source>
</reference>
<organism evidence="3 4">
    <name type="scientific">Nocardioides flavescens</name>
    <dbReference type="NCBI Taxonomy" id="2691959"/>
    <lineage>
        <taxon>Bacteria</taxon>
        <taxon>Bacillati</taxon>
        <taxon>Actinomycetota</taxon>
        <taxon>Actinomycetes</taxon>
        <taxon>Propionibacteriales</taxon>
        <taxon>Nocardioidaceae</taxon>
        <taxon>Nocardioides</taxon>
    </lineage>
</organism>
<comment type="caution">
    <text evidence="3">The sequence shown here is derived from an EMBL/GenBank/DDBJ whole genome shotgun (WGS) entry which is preliminary data.</text>
</comment>
<evidence type="ECO:0000256" key="2">
    <source>
        <dbReference type="SAM" id="Phobius"/>
    </source>
</evidence>
<feature type="transmembrane region" description="Helical" evidence="2">
    <location>
        <begin position="40"/>
        <end position="62"/>
    </location>
</feature>
<keyword evidence="2" id="KW-0472">Membrane</keyword>
<keyword evidence="2" id="KW-1133">Transmembrane helix</keyword>
<dbReference type="RefSeq" id="WP_160878769.1">
    <property type="nucleotide sequence ID" value="NZ_WUEK01000009.1"/>
</dbReference>
<evidence type="ECO:0008006" key="5">
    <source>
        <dbReference type="Google" id="ProtNLM"/>
    </source>
</evidence>
<dbReference type="AlphaFoldDB" id="A0A6L7F2A6"/>
<dbReference type="Proteomes" id="UP000473325">
    <property type="component" value="Unassembled WGS sequence"/>
</dbReference>
<accession>A0A6L7F2A6</accession>
<evidence type="ECO:0000256" key="1">
    <source>
        <dbReference type="SAM" id="MobiDB-lite"/>
    </source>
</evidence>
<sequence length="176" mass="18509">MSTPALQLRERLPRPVEAAVERARLTVVPRRRARAARMPFVTLVSLVLLGGIVGLLCFNTQMQQASFAATALEQRADDLAAREQTLHDEAQALRDPQHLATLAHAAGMVAPISSCTVDLATQQTSGSCTAATGANTPALEGPGRRKPPVLNPAPQVVTVTADPVVVQGGRGPRAGR</sequence>
<keyword evidence="4" id="KW-1185">Reference proteome</keyword>
<feature type="region of interest" description="Disordered" evidence="1">
    <location>
        <begin position="127"/>
        <end position="150"/>
    </location>
</feature>
<gene>
    <name evidence="3" type="ORF">GRQ65_14880</name>
</gene>
<name>A0A6L7F2A6_9ACTN</name>
<evidence type="ECO:0000313" key="3">
    <source>
        <dbReference type="EMBL" id="MXG90832.1"/>
    </source>
</evidence>
<evidence type="ECO:0000313" key="4">
    <source>
        <dbReference type="Proteomes" id="UP000473325"/>
    </source>
</evidence>
<dbReference type="EMBL" id="WUEK01000009">
    <property type="protein sequence ID" value="MXG90832.1"/>
    <property type="molecule type" value="Genomic_DNA"/>
</dbReference>
<protein>
    <recommendedName>
        <fullName evidence="5">Cell division protein FtsL</fullName>
    </recommendedName>
</protein>
<proteinExistence type="predicted"/>